<name>A0A1W6S3U5_9BROM</name>
<dbReference type="InterPro" id="IPR016405">
    <property type="entry name" value="Coat_Ilarvirus_prd"/>
</dbReference>
<evidence type="ECO:0000256" key="1">
    <source>
        <dbReference type="SAM" id="MobiDB-lite"/>
    </source>
</evidence>
<proteinExistence type="predicted"/>
<feature type="compositionally biased region" description="Polar residues" evidence="1">
    <location>
        <begin position="35"/>
        <end position="44"/>
    </location>
</feature>
<reference evidence="2" key="1">
    <citation type="journal article" date="2017" name="J. Microbiol. Biotechnol.">
        <title>Genome Sequences of Spinach Deltapartitivirus 1, Spinach Amalgavirus 1, and Spinach Latent Virus Identified in Spinach Transcriptome.</title>
        <authorList>
            <person name="Park D."/>
            <person name="Hahn Y."/>
        </authorList>
    </citation>
    <scope>NUCLEOTIDE SEQUENCE</scope>
    <source>
        <strain evidence="2">SRP059420</strain>
    </source>
</reference>
<feature type="compositionally biased region" description="Polar residues" evidence="1">
    <location>
        <begin position="11"/>
        <end position="22"/>
    </location>
</feature>
<protein>
    <submittedName>
        <fullName evidence="2">Putative coat protein</fullName>
    </submittedName>
</protein>
<dbReference type="InterPro" id="IPR002681">
    <property type="entry name" value="Coat_Ilarvirus"/>
</dbReference>
<keyword evidence="2" id="KW-0167">Capsid protein</keyword>
<organism evidence="2">
    <name type="scientific">Spinach latent virus</name>
    <dbReference type="NCBI Taxonomy" id="42680"/>
    <lineage>
        <taxon>Viruses</taxon>
        <taxon>Riboviria</taxon>
        <taxon>Orthornavirae</taxon>
        <taxon>Kitrinoviricota</taxon>
        <taxon>Alsuviricetes</taxon>
        <taxon>Martellivirales</taxon>
        <taxon>Bromoviridae</taxon>
        <taxon>Ilarvirus</taxon>
        <taxon>Ilarvirus SLV</taxon>
    </lineage>
</organism>
<dbReference type="EMBL" id="KY695014">
    <property type="protein sequence ID" value="ARO72618.1"/>
    <property type="molecule type" value="Genomic_RNA"/>
</dbReference>
<evidence type="ECO:0000313" key="2">
    <source>
        <dbReference type="EMBL" id="ARO72618.1"/>
    </source>
</evidence>
<dbReference type="GO" id="GO:0003723">
    <property type="term" value="F:RNA binding"/>
    <property type="evidence" value="ECO:0007669"/>
    <property type="project" value="InterPro"/>
</dbReference>
<dbReference type="Pfam" id="PF01787">
    <property type="entry name" value="Ilar_coat"/>
    <property type="match status" value="1"/>
</dbReference>
<feature type="region of interest" description="Disordered" evidence="1">
    <location>
        <begin position="1"/>
        <end position="51"/>
    </location>
</feature>
<dbReference type="PIRSF" id="PIRSF004078">
    <property type="entry name" value="Coat_Ilarvirus_prd"/>
    <property type="match status" value="1"/>
</dbReference>
<accession>A0A1W6S3U5</accession>
<dbReference type="GO" id="GO:0019028">
    <property type="term" value="C:viral capsid"/>
    <property type="evidence" value="ECO:0007669"/>
    <property type="project" value="UniProtKB-KW"/>
</dbReference>
<sequence>MSGNAIEVNGQWYSPVTNNNAPSRGRGRGRGPTARSRNWAQSRANAARSRPQTLVIGTMPTNLPTWKSFPGEQWHVVSGFSFPDRWNNGNIAYASMKTELGKIKTLHETTKVYSVMYGFICKSDGHAGFITGFDTNNPTGPVAPDRVKVKKNAYCAKQQVFPAGTTVSELKNDWSFIWEFDAAPVVGTEKQVTVTQFWVSTTPLPGVKPPSNFLVCED</sequence>
<keyword evidence="2" id="KW-0946">Virion</keyword>